<dbReference type="Pfam" id="PF07228">
    <property type="entry name" value="SpoIIE"/>
    <property type="match status" value="1"/>
</dbReference>
<dbReference type="SUPFAM" id="SSF81606">
    <property type="entry name" value="PP2C-like"/>
    <property type="match status" value="1"/>
</dbReference>
<evidence type="ECO:0000259" key="2">
    <source>
        <dbReference type="SMART" id="SM00331"/>
    </source>
</evidence>
<dbReference type="SMART" id="SM00331">
    <property type="entry name" value="PP2C_SIG"/>
    <property type="match status" value="1"/>
</dbReference>
<protein>
    <submittedName>
        <fullName evidence="3">Serine/threonine-protein phosphatase</fullName>
    </submittedName>
</protein>
<dbReference type="InterPro" id="IPR036457">
    <property type="entry name" value="PPM-type-like_dom_sf"/>
</dbReference>
<dbReference type="PANTHER" id="PTHR43156">
    <property type="entry name" value="STAGE II SPORULATION PROTEIN E-RELATED"/>
    <property type="match status" value="1"/>
</dbReference>
<dbReference type="InterPro" id="IPR052016">
    <property type="entry name" value="Bact_Sigma-Reg"/>
</dbReference>
<dbReference type="InterPro" id="IPR001932">
    <property type="entry name" value="PPM-type_phosphatase-like_dom"/>
</dbReference>
<evidence type="ECO:0000313" key="4">
    <source>
        <dbReference type="Proteomes" id="UP000265614"/>
    </source>
</evidence>
<proteinExistence type="predicted"/>
<keyword evidence="4" id="KW-1185">Reference proteome</keyword>
<name>A0A3A3YWF5_9ACTN</name>
<keyword evidence="1" id="KW-0378">Hydrolase</keyword>
<dbReference type="AlphaFoldDB" id="A0A3A3YWF5"/>
<dbReference type="GO" id="GO:0016791">
    <property type="term" value="F:phosphatase activity"/>
    <property type="evidence" value="ECO:0007669"/>
    <property type="project" value="TreeGrafter"/>
</dbReference>
<dbReference type="EMBL" id="QZEZ01000009">
    <property type="protein sequence ID" value="RJK93391.1"/>
    <property type="molecule type" value="Genomic_DNA"/>
</dbReference>
<comment type="caution">
    <text evidence="3">The sequence shown here is derived from an EMBL/GenBank/DDBJ whole genome shotgun (WGS) entry which is preliminary data.</text>
</comment>
<evidence type="ECO:0000313" key="3">
    <source>
        <dbReference type="EMBL" id="RJK93391.1"/>
    </source>
</evidence>
<sequence>MESAAARAHGGLLRRAHLCSPADFTTIAVEEARALGVDELVIYLADHVERTLVPMPGRHTADRQPLSVEGTLGGRAYSTSSVLEVGSGSPLQTRLWIPLLDGTHRLGVVEVGLRPALGEVSDALVEACERYVHLLAQVSVSKAAYGDIVEFVRRTRPLSVAGELQRAQLPPATFATDRLALAALLEPVEAGGGDGYDYAANGDTAHLAVLSAHGEGVAAATSTALALAAYRSGRRALLGLEETWSLVDGALTAAPRPVTAVLAELDLGSGQLRWLSAGHAAPSLLRGGRPVRAGDAPAGPPLGAGAGAVRAGEPAVVRWALEPGDRLLLHTPGLATATTPQGERLDRDALCRLVERYDAAQGPAETLRRLRHAVLGPGSALAGDATALLLEWRGGHERTLVPALPRRARQPVG</sequence>
<feature type="domain" description="PPM-type phosphatase" evidence="2">
    <location>
        <begin position="176"/>
        <end position="385"/>
    </location>
</feature>
<dbReference type="PANTHER" id="PTHR43156:SF2">
    <property type="entry name" value="STAGE II SPORULATION PROTEIN E"/>
    <property type="match status" value="1"/>
</dbReference>
<reference evidence="3 4" key="1">
    <citation type="submission" date="2018-09" db="EMBL/GenBank/DDBJ databases">
        <title>YIM 75000 draft genome.</title>
        <authorList>
            <person name="Tang S."/>
            <person name="Feng Y."/>
        </authorList>
    </citation>
    <scope>NUCLEOTIDE SEQUENCE [LARGE SCALE GENOMIC DNA]</scope>
    <source>
        <strain evidence="3 4">YIM 75000</strain>
    </source>
</reference>
<evidence type="ECO:0000256" key="1">
    <source>
        <dbReference type="ARBA" id="ARBA00022801"/>
    </source>
</evidence>
<dbReference type="Proteomes" id="UP000265614">
    <property type="component" value="Unassembled WGS sequence"/>
</dbReference>
<organism evidence="3 4">
    <name type="scientific">Vallicoccus soli</name>
    <dbReference type="NCBI Taxonomy" id="2339232"/>
    <lineage>
        <taxon>Bacteria</taxon>
        <taxon>Bacillati</taxon>
        <taxon>Actinomycetota</taxon>
        <taxon>Actinomycetes</taxon>
        <taxon>Motilibacterales</taxon>
        <taxon>Vallicoccaceae</taxon>
        <taxon>Vallicoccus</taxon>
    </lineage>
</organism>
<dbReference type="Gene3D" id="3.60.40.10">
    <property type="entry name" value="PPM-type phosphatase domain"/>
    <property type="match status" value="1"/>
</dbReference>
<accession>A0A3A3YWF5</accession>
<gene>
    <name evidence="3" type="ORF">D5H78_16305</name>
</gene>